<evidence type="ECO:0000313" key="6">
    <source>
        <dbReference type="EMBL" id="RYU96815.1"/>
    </source>
</evidence>
<dbReference type="InterPro" id="IPR039420">
    <property type="entry name" value="WalR-like"/>
</dbReference>
<dbReference type="Gene3D" id="3.40.50.2300">
    <property type="match status" value="1"/>
</dbReference>
<evidence type="ECO:0000256" key="1">
    <source>
        <dbReference type="ARBA" id="ARBA00022553"/>
    </source>
</evidence>
<dbReference type="InterPro" id="IPR058245">
    <property type="entry name" value="NreC/VraR/RcsB-like_REC"/>
</dbReference>
<dbReference type="AlphaFoldDB" id="A0A4Q5M3R6"/>
<dbReference type="InterPro" id="IPR001789">
    <property type="entry name" value="Sig_transdc_resp-reg_receiver"/>
</dbReference>
<dbReference type="GO" id="GO:0000160">
    <property type="term" value="P:phosphorelay signal transduction system"/>
    <property type="evidence" value="ECO:0007669"/>
    <property type="project" value="InterPro"/>
</dbReference>
<accession>A0A4Q5M3R6</accession>
<dbReference type="RefSeq" id="WP_130019771.1">
    <property type="nucleotide sequence ID" value="NZ_SEWF01000005.1"/>
</dbReference>
<sequence>MIRVTIFEDVREIRELLAETIRVAEELLLTGAYPNANEVIKVVRKDKPDVVLMDIQMPGITGIEAVQLIKAEFPDVQILMQTVFEDNARIFASICAGASGYILKDSSPERYIEAIIEVSQGGSPMPPVIARKVWTMFQQQNQTFAKEEYKELSVNEQKVLDCLVKGMSYKLIADECKISISTVNFHLKNIYRKLHVNSATEAISKAVKRQIV</sequence>
<keyword evidence="7" id="KW-1185">Reference proteome</keyword>
<dbReference type="SUPFAM" id="SSF46894">
    <property type="entry name" value="C-terminal effector domain of the bipartite response regulators"/>
    <property type="match status" value="1"/>
</dbReference>
<feature type="domain" description="Response regulatory" evidence="5">
    <location>
        <begin position="3"/>
        <end position="119"/>
    </location>
</feature>
<dbReference type="SUPFAM" id="SSF52172">
    <property type="entry name" value="CheY-like"/>
    <property type="match status" value="1"/>
</dbReference>
<reference evidence="6 7" key="1">
    <citation type="submission" date="2019-02" db="EMBL/GenBank/DDBJ databases">
        <title>Bacterial novel species Emticicia sp. 17J42-9 isolated from soil.</title>
        <authorList>
            <person name="Jung H.-Y."/>
        </authorList>
    </citation>
    <scope>NUCLEOTIDE SEQUENCE [LARGE SCALE GENOMIC DNA]</scope>
    <source>
        <strain evidence="6 7">17J42-9</strain>
    </source>
</reference>
<evidence type="ECO:0000259" key="5">
    <source>
        <dbReference type="PROSITE" id="PS50110"/>
    </source>
</evidence>
<dbReference type="PROSITE" id="PS50043">
    <property type="entry name" value="HTH_LUXR_2"/>
    <property type="match status" value="1"/>
</dbReference>
<dbReference type="GO" id="GO:0006355">
    <property type="term" value="P:regulation of DNA-templated transcription"/>
    <property type="evidence" value="ECO:0007669"/>
    <property type="project" value="InterPro"/>
</dbReference>
<dbReference type="PROSITE" id="PS50110">
    <property type="entry name" value="RESPONSE_REGULATORY"/>
    <property type="match status" value="1"/>
</dbReference>
<dbReference type="InterPro" id="IPR000792">
    <property type="entry name" value="Tscrpt_reg_LuxR_C"/>
</dbReference>
<dbReference type="EMBL" id="SEWF01000005">
    <property type="protein sequence ID" value="RYU96815.1"/>
    <property type="molecule type" value="Genomic_DNA"/>
</dbReference>
<dbReference type="InterPro" id="IPR016032">
    <property type="entry name" value="Sig_transdc_resp-reg_C-effctor"/>
</dbReference>
<organism evidence="6 7">
    <name type="scientific">Emticicia agri</name>
    <dbReference type="NCBI Taxonomy" id="2492393"/>
    <lineage>
        <taxon>Bacteria</taxon>
        <taxon>Pseudomonadati</taxon>
        <taxon>Bacteroidota</taxon>
        <taxon>Cytophagia</taxon>
        <taxon>Cytophagales</taxon>
        <taxon>Leadbetterellaceae</taxon>
        <taxon>Emticicia</taxon>
    </lineage>
</organism>
<dbReference type="Pfam" id="PF00196">
    <property type="entry name" value="GerE"/>
    <property type="match status" value="1"/>
</dbReference>
<dbReference type="CDD" id="cd06170">
    <property type="entry name" value="LuxR_C_like"/>
    <property type="match status" value="1"/>
</dbReference>
<dbReference type="PANTHER" id="PTHR43214:SF43">
    <property type="entry name" value="TWO-COMPONENT RESPONSE REGULATOR"/>
    <property type="match status" value="1"/>
</dbReference>
<dbReference type="SMART" id="SM00421">
    <property type="entry name" value="HTH_LUXR"/>
    <property type="match status" value="1"/>
</dbReference>
<dbReference type="Proteomes" id="UP000293162">
    <property type="component" value="Unassembled WGS sequence"/>
</dbReference>
<dbReference type="GO" id="GO:0003677">
    <property type="term" value="F:DNA binding"/>
    <property type="evidence" value="ECO:0007669"/>
    <property type="project" value="UniProtKB-KW"/>
</dbReference>
<feature type="domain" description="HTH luxR-type" evidence="4">
    <location>
        <begin position="145"/>
        <end position="210"/>
    </location>
</feature>
<dbReference type="PRINTS" id="PR00038">
    <property type="entry name" value="HTHLUXR"/>
</dbReference>
<comment type="caution">
    <text evidence="6">The sequence shown here is derived from an EMBL/GenBank/DDBJ whole genome shotgun (WGS) entry which is preliminary data.</text>
</comment>
<name>A0A4Q5M3R6_9BACT</name>
<dbReference type="SMART" id="SM00448">
    <property type="entry name" value="REC"/>
    <property type="match status" value="1"/>
</dbReference>
<keyword evidence="2" id="KW-0238">DNA-binding</keyword>
<dbReference type="InterPro" id="IPR011006">
    <property type="entry name" value="CheY-like_superfamily"/>
</dbReference>
<dbReference type="PANTHER" id="PTHR43214">
    <property type="entry name" value="TWO-COMPONENT RESPONSE REGULATOR"/>
    <property type="match status" value="1"/>
</dbReference>
<gene>
    <name evidence="6" type="ORF">EWM59_04620</name>
</gene>
<dbReference type="CDD" id="cd17535">
    <property type="entry name" value="REC_NarL-like"/>
    <property type="match status" value="1"/>
</dbReference>
<dbReference type="Pfam" id="PF00072">
    <property type="entry name" value="Response_reg"/>
    <property type="match status" value="1"/>
</dbReference>
<dbReference type="PROSITE" id="PS00622">
    <property type="entry name" value="HTH_LUXR_1"/>
    <property type="match status" value="1"/>
</dbReference>
<evidence type="ECO:0000313" key="7">
    <source>
        <dbReference type="Proteomes" id="UP000293162"/>
    </source>
</evidence>
<evidence type="ECO:0000259" key="4">
    <source>
        <dbReference type="PROSITE" id="PS50043"/>
    </source>
</evidence>
<feature type="modified residue" description="4-aspartylphosphate" evidence="3">
    <location>
        <position position="54"/>
    </location>
</feature>
<protein>
    <submittedName>
        <fullName evidence="6">Response regulator transcription factor</fullName>
    </submittedName>
</protein>
<proteinExistence type="predicted"/>
<evidence type="ECO:0000256" key="2">
    <source>
        <dbReference type="ARBA" id="ARBA00023125"/>
    </source>
</evidence>
<dbReference type="OrthoDB" id="9797341at2"/>
<keyword evidence="1 3" id="KW-0597">Phosphoprotein</keyword>
<evidence type="ECO:0000256" key="3">
    <source>
        <dbReference type="PROSITE-ProRule" id="PRU00169"/>
    </source>
</evidence>